<evidence type="ECO:0000256" key="2">
    <source>
        <dbReference type="ARBA" id="ARBA00004613"/>
    </source>
</evidence>
<keyword evidence="5 7" id="KW-0964">Secreted</keyword>
<dbReference type="GO" id="GO:0044780">
    <property type="term" value="P:bacterial-type flagellum assembly"/>
    <property type="evidence" value="ECO:0007669"/>
    <property type="project" value="InterPro"/>
</dbReference>
<dbReference type="EMBL" id="MSCJ01000003">
    <property type="protein sequence ID" value="PQJ62808.1"/>
    <property type="molecule type" value="Genomic_DNA"/>
</dbReference>
<dbReference type="Proteomes" id="UP000238730">
    <property type="component" value="Unassembled WGS sequence"/>
</dbReference>
<evidence type="ECO:0000313" key="11">
    <source>
        <dbReference type="EMBL" id="PQJ62808.1"/>
    </source>
</evidence>
<keyword evidence="11" id="KW-0282">Flagellum</keyword>
<evidence type="ECO:0000313" key="12">
    <source>
        <dbReference type="Proteomes" id="UP000238730"/>
    </source>
</evidence>
<dbReference type="SUPFAM" id="SSF64518">
    <property type="entry name" value="Phase 1 flagellin"/>
    <property type="match status" value="1"/>
</dbReference>
<dbReference type="GO" id="GO:0005198">
    <property type="term" value="F:structural molecule activity"/>
    <property type="evidence" value="ECO:0007669"/>
    <property type="project" value="UniProtKB-UniRule"/>
</dbReference>
<dbReference type="Pfam" id="PF22638">
    <property type="entry name" value="FlgK_D1"/>
    <property type="match status" value="1"/>
</dbReference>
<dbReference type="InterPro" id="IPR002371">
    <property type="entry name" value="FlgK"/>
</dbReference>
<evidence type="ECO:0000256" key="3">
    <source>
        <dbReference type="ARBA" id="ARBA00009677"/>
    </source>
</evidence>
<dbReference type="AlphaFoldDB" id="A0A2S7VL56"/>
<gene>
    <name evidence="7" type="primary">flgK</name>
    <name evidence="11" type="ORF">BTO08_21600</name>
</gene>
<keyword evidence="11" id="KW-0969">Cilium</keyword>
<comment type="similarity">
    <text evidence="3 7">Belongs to the flagella basal body rod proteins family.</text>
</comment>
<evidence type="ECO:0000259" key="10">
    <source>
        <dbReference type="Pfam" id="PF22638"/>
    </source>
</evidence>
<name>A0A2S7VL56_PHOAN</name>
<comment type="subcellular location">
    <subcellularLocation>
        <location evidence="1 7">Bacterial flagellum</location>
    </subcellularLocation>
    <subcellularLocation>
        <location evidence="2 7">Secreted</location>
    </subcellularLocation>
</comment>
<dbReference type="PANTHER" id="PTHR30033:SF1">
    <property type="entry name" value="FLAGELLAR HOOK-ASSOCIATED PROTEIN 1"/>
    <property type="match status" value="1"/>
</dbReference>
<dbReference type="RefSeq" id="WP_105062580.1">
    <property type="nucleotide sequence ID" value="NZ_MSCJ01000003.1"/>
</dbReference>
<keyword evidence="6 7" id="KW-0975">Bacterial flagellum</keyword>
<evidence type="ECO:0000259" key="8">
    <source>
        <dbReference type="Pfam" id="PF00460"/>
    </source>
</evidence>
<evidence type="ECO:0000256" key="4">
    <source>
        <dbReference type="ARBA" id="ARBA00016244"/>
    </source>
</evidence>
<dbReference type="InterPro" id="IPR010930">
    <property type="entry name" value="Flg_bb/hook_C_dom"/>
</dbReference>
<keyword evidence="11" id="KW-0966">Cell projection</keyword>
<feature type="domain" description="Flagellar basal body rod protein N-terminal" evidence="8">
    <location>
        <begin position="4"/>
        <end position="33"/>
    </location>
</feature>
<dbReference type="NCBIfam" id="TIGR02492">
    <property type="entry name" value="flgK_ends"/>
    <property type="match status" value="1"/>
</dbReference>
<feature type="domain" description="Flagellar hook-associated protein FlgK helical" evidence="10">
    <location>
        <begin position="90"/>
        <end position="320"/>
    </location>
</feature>
<sequence length="455" mass="48054">MNMINIGLTGLNANKTALDVTAHNIANVNTPGFSRQQAMMSALAGNDILSAGSGVEIASIRRISDQFIVKQTWAATSQQAASNANLDSMTMLESLLGGEGFNISAGLDSLYSALNDATLKPESTPNRQQIINEAKALSRRFNTLSESLHGQGKRISDKATASIEHANSLMNNIADINHRVVETQATGGNPSQLIDERDVLIKQLSEVVEISSTQQPDGSLQVTLASGQPLILGSDAAQLKSTPIVNEPFIKNIEINFSGQTFAVTGELGGQLGSFDNYLKETLKPTQQALDEMAQNLATEFNQVLATGFDLNGNPGQALFSFDPNSPAGSLDITAITPAELALSSDGAPGNSDTLQALIDLSTKPMAINGLGSVTLSDAFASMVGKTAIETRQASVDQKAAETLFSQANAARDNLSAVNSDEEAANLMTFTNAYQANMKVISTANELFDSVLRLL</sequence>
<dbReference type="GO" id="GO:0005576">
    <property type="term" value="C:extracellular region"/>
    <property type="evidence" value="ECO:0007669"/>
    <property type="project" value="UniProtKB-SubCell"/>
</dbReference>
<evidence type="ECO:0000256" key="5">
    <source>
        <dbReference type="ARBA" id="ARBA00022525"/>
    </source>
</evidence>
<proteinExistence type="inferred from homology"/>
<dbReference type="OrthoDB" id="9802553at2"/>
<organism evidence="11 12">
    <name type="scientific">Photobacterium angustum</name>
    <dbReference type="NCBI Taxonomy" id="661"/>
    <lineage>
        <taxon>Bacteria</taxon>
        <taxon>Pseudomonadati</taxon>
        <taxon>Pseudomonadota</taxon>
        <taxon>Gammaproteobacteria</taxon>
        <taxon>Vibrionales</taxon>
        <taxon>Vibrionaceae</taxon>
        <taxon>Photobacterium</taxon>
    </lineage>
</organism>
<dbReference type="Pfam" id="PF06429">
    <property type="entry name" value="Flg_bbr_C"/>
    <property type="match status" value="1"/>
</dbReference>
<reference evidence="11 12" key="1">
    <citation type="submission" date="2016-12" db="EMBL/GenBank/DDBJ databases">
        <title>Diversity of luminous bacteria.</title>
        <authorList>
            <person name="Yoshizawa S."/>
            <person name="Kogure K."/>
        </authorList>
    </citation>
    <scope>NUCLEOTIDE SEQUENCE [LARGE SCALE GENOMIC DNA]</scope>
    <source>
        <strain evidence="11 12">LC1-200</strain>
    </source>
</reference>
<dbReference type="PANTHER" id="PTHR30033">
    <property type="entry name" value="FLAGELLAR HOOK-ASSOCIATED PROTEIN 1"/>
    <property type="match status" value="1"/>
</dbReference>
<dbReference type="InterPro" id="IPR053927">
    <property type="entry name" value="FlgK_helical"/>
</dbReference>
<dbReference type="PRINTS" id="PR01005">
    <property type="entry name" value="FLGHOOKAP1"/>
</dbReference>
<dbReference type="Pfam" id="PF00460">
    <property type="entry name" value="Flg_bb_rod"/>
    <property type="match status" value="1"/>
</dbReference>
<evidence type="ECO:0000256" key="6">
    <source>
        <dbReference type="ARBA" id="ARBA00023143"/>
    </source>
</evidence>
<feature type="domain" description="Flagellar basal-body/hook protein C-terminal" evidence="9">
    <location>
        <begin position="416"/>
        <end position="454"/>
    </location>
</feature>
<comment type="caution">
    <text evidence="11">The sequence shown here is derived from an EMBL/GenBank/DDBJ whole genome shotgun (WGS) entry which is preliminary data.</text>
</comment>
<evidence type="ECO:0000259" key="9">
    <source>
        <dbReference type="Pfam" id="PF06429"/>
    </source>
</evidence>
<evidence type="ECO:0000256" key="7">
    <source>
        <dbReference type="RuleBase" id="RU362065"/>
    </source>
</evidence>
<evidence type="ECO:0000256" key="1">
    <source>
        <dbReference type="ARBA" id="ARBA00004365"/>
    </source>
</evidence>
<protein>
    <recommendedName>
        <fullName evidence="4 7">Flagellar hook-associated protein 1</fullName>
        <shortName evidence="7">HAP1</shortName>
    </recommendedName>
</protein>
<dbReference type="InterPro" id="IPR001444">
    <property type="entry name" value="Flag_bb_rod_N"/>
</dbReference>
<dbReference type="GO" id="GO:0009424">
    <property type="term" value="C:bacterial-type flagellum hook"/>
    <property type="evidence" value="ECO:0007669"/>
    <property type="project" value="UniProtKB-UniRule"/>
</dbReference>
<accession>A0A2S7VL56</accession>